<proteinExistence type="inferred from homology"/>
<dbReference type="CDD" id="cd14007">
    <property type="entry name" value="STKc_Aurora"/>
    <property type="match status" value="1"/>
</dbReference>
<evidence type="ECO:0000259" key="17">
    <source>
        <dbReference type="PROSITE" id="PS50865"/>
    </source>
</evidence>
<dbReference type="PROSITE" id="PS50865">
    <property type="entry name" value="ZF_MYND_2"/>
    <property type="match status" value="1"/>
</dbReference>
<keyword evidence="19" id="KW-1185">Reference proteome</keyword>
<dbReference type="InterPro" id="IPR000719">
    <property type="entry name" value="Prot_kinase_dom"/>
</dbReference>
<evidence type="ECO:0000256" key="8">
    <source>
        <dbReference type="ARBA" id="ARBA00022833"/>
    </source>
</evidence>
<dbReference type="SUPFAM" id="SSF56112">
    <property type="entry name" value="Protein kinase-like (PK-like)"/>
    <property type="match status" value="1"/>
</dbReference>
<gene>
    <name evidence="18" type="ORF">SteCoe_33686</name>
</gene>
<feature type="compositionally biased region" description="Polar residues" evidence="15">
    <location>
        <begin position="406"/>
        <end position="415"/>
    </location>
</feature>
<sequence>MDCFFTSCRKCSEDQFTCDNCYIPKYCSDQCKRKDISNHERWCIPRMYSLKDFTPVKTSKKILDVGPYGEVQLVQHVTSNKLYVMKTVKKQLAADVIPLKILFREIMIHKTLIHPNIVRLIDHFEDTSKLYLILEFVEKGSLFDLIRRKLKLSESEACEIFIQACSALNYMHENDVIHRDIKPENLLISKDDVVKICDFGWSAQNSEKRVTFCGTLDYMSPEMLNSESHSPKMDVWALGVLLYEMLHGTPPFRGKNPKEQYRLIASGSFNMGSHISRPAAQLIRSILQLRADSRPSIIDILKTQWIQEYSESKLQSNWRVSSPKLGEGIINSVIGKAATINFRGNRVNMIECEVLRKCVIYDDSNRLMHTPPDEESTLPRFDPNNANIQVTPLYKKLGIDSGRATPINNGPSSARNSRRGSFVGGAILSPPPPVLKMSQSKGTLENSPPIRGPRPPRSPKYEEEVKRSMPLPRPRRKIQKDFDDIHLSPEIIPSTPPASSNRPKSSFLAKFSQKKN</sequence>
<feature type="cross-link" description="Glycyl lysine isopeptide (Lys-Gly) (interchain with G-Cter in SUMO2)" evidence="12">
    <location>
        <position position="182"/>
    </location>
</feature>
<dbReference type="EMBL" id="MPUH01001284">
    <property type="protein sequence ID" value="OMJ68766.1"/>
    <property type="molecule type" value="Genomic_DNA"/>
</dbReference>
<comment type="catalytic activity">
    <reaction evidence="14">
        <text>L-threonyl-[protein] + ATP = O-phospho-L-threonyl-[protein] + ADP + H(+)</text>
        <dbReference type="Rhea" id="RHEA:46608"/>
        <dbReference type="Rhea" id="RHEA-COMP:11060"/>
        <dbReference type="Rhea" id="RHEA-COMP:11605"/>
        <dbReference type="ChEBI" id="CHEBI:15378"/>
        <dbReference type="ChEBI" id="CHEBI:30013"/>
        <dbReference type="ChEBI" id="CHEBI:30616"/>
        <dbReference type="ChEBI" id="CHEBI:61977"/>
        <dbReference type="ChEBI" id="CHEBI:456216"/>
        <dbReference type="EC" id="2.7.11.1"/>
    </reaction>
</comment>
<dbReference type="SMART" id="SM00220">
    <property type="entry name" value="S_TKc"/>
    <property type="match status" value="1"/>
</dbReference>
<evidence type="ECO:0000313" key="19">
    <source>
        <dbReference type="Proteomes" id="UP000187209"/>
    </source>
</evidence>
<keyword evidence="2 14" id="KW-0723">Serine/threonine-protein kinase</keyword>
<keyword evidence="6 13" id="KW-0863">Zinc-finger</keyword>
<evidence type="ECO:0000256" key="13">
    <source>
        <dbReference type="PROSITE-ProRule" id="PRU00134"/>
    </source>
</evidence>
<keyword evidence="4" id="KW-0479">Metal-binding</keyword>
<evidence type="ECO:0000256" key="3">
    <source>
        <dbReference type="ARBA" id="ARBA00022679"/>
    </source>
</evidence>
<reference evidence="18 19" key="1">
    <citation type="submission" date="2016-11" db="EMBL/GenBank/DDBJ databases">
        <title>The macronuclear genome of Stentor coeruleus: a giant cell with tiny introns.</title>
        <authorList>
            <person name="Slabodnick M."/>
            <person name="Ruby J.G."/>
            <person name="Reiff S.B."/>
            <person name="Swart E.C."/>
            <person name="Gosai S."/>
            <person name="Prabakaran S."/>
            <person name="Witkowska E."/>
            <person name="Larue G.E."/>
            <person name="Fisher S."/>
            <person name="Freeman R.M."/>
            <person name="Gunawardena J."/>
            <person name="Chu W."/>
            <person name="Stover N.A."/>
            <person name="Gregory B.D."/>
            <person name="Nowacki M."/>
            <person name="Derisi J."/>
            <person name="Roy S.W."/>
            <person name="Marshall W.F."/>
            <person name="Sood P."/>
        </authorList>
    </citation>
    <scope>NUCLEOTIDE SEQUENCE [LARGE SCALE GENOMIC DNA]</scope>
    <source>
        <strain evidence="18">WM001</strain>
    </source>
</reference>
<organism evidence="18 19">
    <name type="scientific">Stentor coeruleus</name>
    <dbReference type="NCBI Taxonomy" id="5963"/>
    <lineage>
        <taxon>Eukaryota</taxon>
        <taxon>Sar</taxon>
        <taxon>Alveolata</taxon>
        <taxon>Ciliophora</taxon>
        <taxon>Postciliodesmatophora</taxon>
        <taxon>Heterotrichea</taxon>
        <taxon>Heterotrichida</taxon>
        <taxon>Stentoridae</taxon>
        <taxon>Stentor</taxon>
    </lineage>
</organism>
<keyword evidence="7 14" id="KW-0418">Kinase</keyword>
<evidence type="ECO:0000256" key="2">
    <source>
        <dbReference type="ARBA" id="ARBA00022527"/>
    </source>
</evidence>
<keyword evidence="8" id="KW-0862">Zinc</keyword>
<feature type="compositionally biased region" description="Polar residues" evidence="15">
    <location>
        <begin position="437"/>
        <end position="446"/>
    </location>
</feature>
<evidence type="ECO:0000256" key="1">
    <source>
        <dbReference type="ARBA" id="ARBA00011245"/>
    </source>
</evidence>
<protein>
    <recommendedName>
        <fullName evidence="14">Aurora kinase</fullName>
        <ecNumber evidence="14">2.7.11.1</ecNumber>
    </recommendedName>
</protein>
<comment type="caution">
    <text evidence="18">The sequence shown here is derived from an EMBL/GenBank/DDBJ whole genome shotgun (WGS) entry which is preliminary data.</text>
</comment>
<feature type="active site" description="Proton acceptor" evidence="10">
    <location>
        <position position="180"/>
    </location>
</feature>
<dbReference type="SUPFAM" id="SSF144232">
    <property type="entry name" value="HIT/MYND zinc finger-like"/>
    <property type="match status" value="1"/>
</dbReference>
<dbReference type="EC" id="2.7.11.1" evidence="14"/>
<evidence type="ECO:0000256" key="14">
    <source>
        <dbReference type="RuleBase" id="RU367134"/>
    </source>
</evidence>
<feature type="domain" description="MYND-type" evidence="17">
    <location>
        <begin position="8"/>
        <end position="43"/>
    </location>
</feature>
<evidence type="ECO:0000313" key="18">
    <source>
        <dbReference type="EMBL" id="OMJ68766.1"/>
    </source>
</evidence>
<dbReference type="Gene3D" id="1.10.510.10">
    <property type="entry name" value="Transferase(Phosphotransferase) domain 1"/>
    <property type="match status" value="1"/>
</dbReference>
<dbReference type="OrthoDB" id="345735at2759"/>
<evidence type="ECO:0000256" key="10">
    <source>
        <dbReference type="PIRSR" id="PIRSR630616-1"/>
    </source>
</evidence>
<dbReference type="Proteomes" id="UP000187209">
    <property type="component" value="Unassembled WGS sequence"/>
</dbReference>
<dbReference type="InterPro" id="IPR011009">
    <property type="entry name" value="Kinase-like_dom_sf"/>
</dbReference>
<dbReference type="PROSITE" id="PS50011">
    <property type="entry name" value="PROTEIN_KINASE_DOM"/>
    <property type="match status" value="1"/>
</dbReference>
<evidence type="ECO:0000256" key="4">
    <source>
        <dbReference type="ARBA" id="ARBA00022723"/>
    </source>
</evidence>
<comment type="subunit">
    <text evidence="1">Monomer.</text>
</comment>
<evidence type="ECO:0000256" key="6">
    <source>
        <dbReference type="ARBA" id="ARBA00022771"/>
    </source>
</evidence>
<accession>A0A1R2AW68</accession>
<feature type="binding site" evidence="11">
    <location>
        <position position="86"/>
    </location>
    <ligand>
        <name>ATP</name>
        <dbReference type="ChEBI" id="CHEBI:30616"/>
    </ligand>
</feature>
<dbReference type="InterPro" id="IPR002893">
    <property type="entry name" value="Znf_MYND"/>
</dbReference>
<name>A0A1R2AW68_9CILI</name>
<keyword evidence="5 11" id="KW-0547">Nucleotide-binding</keyword>
<feature type="binding site" evidence="11">
    <location>
        <begin position="184"/>
        <end position="185"/>
    </location>
    <ligand>
        <name>ATP</name>
        <dbReference type="ChEBI" id="CHEBI:30616"/>
    </ligand>
</feature>
<dbReference type="PANTHER" id="PTHR24350">
    <property type="entry name" value="SERINE/THREONINE-PROTEIN KINASE IAL-RELATED"/>
    <property type="match status" value="1"/>
</dbReference>
<evidence type="ECO:0000259" key="16">
    <source>
        <dbReference type="PROSITE" id="PS50011"/>
    </source>
</evidence>
<dbReference type="PROSITE" id="PS00108">
    <property type="entry name" value="PROTEIN_KINASE_ST"/>
    <property type="match status" value="1"/>
</dbReference>
<evidence type="ECO:0000256" key="11">
    <source>
        <dbReference type="PIRSR" id="PIRSR630616-2"/>
    </source>
</evidence>
<evidence type="ECO:0000256" key="9">
    <source>
        <dbReference type="ARBA" id="ARBA00022840"/>
    </source>
</evidence>
<comment type="catalytic activity">
    <reaction evidence="14">
        <text>L-seryl-[protein] + ATP = O-phospho-L-seryl-[protein] + ADP + H(+)</text>
        <dbReference type="Rhea" id="RHEA:17989"/>
        <dbReference type="Rhea" id="RHEA-COMP:9863"/>
        <dbReference type="Rhea" id="RHEA-COMP:11604"/>
        <dbReference type="ChEBI" id="CHEBI:15378"/>
        <dbReference type="ChEBI" id="CHEBI:29999"/>
        <dbReference type="ChEBI" id="CHEBI:30616"/>
        <dbReference type="ChEBI" id="CHEBI:83421"/>
        <dbReference type="ChEBI" id="CHEBI:456216"/>
        <dbReference type="EC" id="2.7.11.1"/>
    </reaction>
</comment>
<evidence type="ECO:0000256" key="12">
    <source>
        <dbReference type="PIRSR" id="PIRSR630616-3"/>
    </source>
</evidence>
<keyword evidence="9 11" id="KW-0067">ATP-binding</keyword>
<keyword evidence="3 14" id="KW-0808">Transferase</keyword>
<feature type="domain" description="Protein kinase" evidence="16">
    <location>
        <begin position="57"/>
        <end position="306"/>
    </location>
</feature>
<evidence type="ECO:0000256" key="5">
    <source>
        <dbReference type="ARBA" id="ARBA00022741"/>
    </source>
</evidence>
<evidence type="ECO:0000256" key="15">
    <source>
        <dbReference type="SAM" id="MobiDB-lite"/>
    </source>
</evidence>
<feature type="binding site" evidence="11">
    <location>
        <position position="198"/>
    </location>
    <ligand>
        <name>ATP</name>
        <dbReference type="ChEBI" id="CHEBI:30616"/>
    </ligand>
</feature>
<dbReference type="GO" id="GO:0004674">
    <property type="term" value="F:protein serine/threonine kinase activity"/>
    <property type="evidence" value="ECO:0007669"/>
    <property type="project" value="UniProtKB-KW"/>
</dbReference>
<dbReference type="InterPro" id="IPR030616">
    <property type="entry name" value="Aur-like"/>
</dbReference>
<dbReference type="GO" id="GO:0005524">
    <property type="term" value="F:ATP binding"/>
    <property type="evidence" value="ECO:0007669"/>
    <property type="project" value="UniProtKB-UniRule"/>
</dbReference>
<dbReference type="Pfam" id="PF00069">
    <property type="entry name" value="Pkinase"/>
    <property type="match status" value="1"/>
</dbReference>
<evidence type="ECO:0000256" key="7">
    <source>
        <dbReference type="ARBA" id="ARBA00022777"/>
    </source>
</evidence>
<dbReference type="GO" id="GO:0008270">
    <property type="term" value="F:zinc ion binding"/>
    <property type="evidence" value="ECO:0007669"/>
    <property type="project" value="UniProtKB-KW"/>
</dbReference>
<feature type="region of interest" description="Disordered" evidence="15">
    <location>
        <begin position="399"/>
        <end position="516"/>
    </location>
</feature>
<dbReference type="InterPro" id="IPR008271">
    <property type="entry name" value="Ser/Thr_kinase_AS"/>
</dbReference>
<comment type="similarity">
    <text evidence="14">Belongs to the protein kinase superfamily. Ser/Thr protein kinase family. Aurora subfamily.</text>
</comment>
<dbReference type="AlphaFoldDB" id="A0A1R2AW68"/>
<dbReference type="FunFam" id="1.10.510.10:FF:000571">
    <property type="entry name" value="Maternal embryonic leucine zipper kinase"/>
    <property type="match status" value="1"/>
</dbReference>